<dbReference type="OrthoDB" id="9779889at2"/>
<dbReference type="Proteomes" id="UP000292459">
    <property type="component" value="Unassembled WGS sequence"/>
</dbReference>
<comment type="caution">
    <text evidence="5">The sequence shown here is derived from an EMBL/GenBank/DDBJ whole genome shotgun (WGS) entry which is preliminary data.</text>
</comment>
<organism evidence="5 6">
    <name type="scientific">Leptolyngbya iicbica LK</name>
    <dbReference type="NCBI Taxonomy" id="2294035"/>
    <lineage>
        <taxon>Bacteria</taxon>
        <taxon>Bacillati</taxon>
        <taxon>Cyanobacteriota</taxon>
        <taxon>Cyanophyceae</taxon>
        <taxon>Leptolyngbyales</taxon>
        <taxon>Leptolyngbyaceae</taxon>
        <taxon>Leptolyngbya group</taxon>
        <taxon>Leptolyngbya</taxon>
        <taxon>Leptolyngbya iicbica</taxon>
    </lineage>
</organism>
<dbReference type="InterPro" id="IPR019734">
    <property type="entry name" value="TPR_rpt"/>
</dbReference>
<gene>
    <name evidence="5" type="ORF">DYY88_15805</name>
</gene>
<dbReference type="EMBL" id="QVFV01000003">
    <property type="protein sequence ID" value="RZM78008.1"/>
    <property type="molecule type" value="Genomic_DNA"/>
</dbReference>
<protein>
    <submittedName>
        <fullName evidence="5">Tetratricopeptide repeat protein</fullName>
    </submittedName>
</protein>
<dbReference type="SMART" id="SM00271">
    <property type="entry name" value="DnaJ"/>
    <property type="match status" value="1"/>
</dbReference>
<dbReference type="PRINTS" id="PR00625">
    <property type="entry name" value="JDOMAIN"/>
</dbReference>
<dbReference type="PROSITE" id="PS50005">
    <property type="entry name" value="TPR"/>
    <property type="match status" value="1"/>
</dbReference>
<evidence type="ECO:0000256" key="2">
    <source>
        <dbReference type="ARBA" id="ARBA00022803"/>
    </source>
</evidence>
<keyword evidence="6" id="KW-1185">Reference proteome</keyword>
<dbReference type="InterPro" id="IPR013105">
    <property type="entry name" value="TPR_2"/>
</dbReference>
<keyword evidence="2 3" id="KW-0802">TPR repeat</keyword>
<dbReference type="InterPro" id="IPR011990">
    <property type="entry name" value="TPR-like_helical_dom_sf"/>
</dbReference>
<dbReference type="PANTHER" id="PTHR24074">
    <property type="entry name" value="CO-CHAPERONE PROTEIN DJLA"/>
    <property type="match status" value="1"/>
</dbReference>
<dbReference type="Gene3D" id="1.25.40.10">
    <property type="entry name" value="Tetratricopeptide repeat domain"/>
    <property type="match status" value="1"/>
</dbReference>
<sequence length="215" mass="24551">MRRQLVDELRVLGLRSDASFAEVKASYRRLARRYHPDMNPGDREAEDKFIRITKAYQALADAMPTVTTATVAATVTTSQTTASPSRPKVTIHKTAASKVTVQVNPNLTPEDQALKQKGFDQLQLLFQAQKFPRAIALVDGLAQRLTDDPEVTQWQAISYQRWGRYLVRHGHHDKARRALKKALRLDPHNKVLWQEVNRDFQRMEHASQQRTTAAK</sequence>
<dbReference type="InterPro" id="IPR001623">
    <property type="entry name" value="DnaJ_domain"/>
</dbReference>
<feature type="repeat" description="TPR" evidence="3">
    <location>
        <begin position="156"/>
        <end position="189"/>
    </location>
</feature>
<evidence type="ECO:0000259" key="4">
    <source>
        <dbReference type="PROSITE" id="PS50076"/>
    </source>
</evidence>
<dbReference type="SUPFAM" id="SSF48452">
    <property type="entry name" value="TPR-like"/>
    <property type="match status" value="1"/>
</dbReference>
<feature type="domain" description="J" evidence="4">
    <location>
        <begin position="7"/>
        <end position="64"/>
    </location>
</feature>
<dbReference type="AlphaFoldDB" id="A0A4Q7E6X5"/>
<evidence type="ECO:0000256" key="3">
    <source>
        <dbReference type="PROSITE-ProRule" id="PRU00339"/>
    </source>
</evidence>
<evidence type="ECO:0000313" key="6">
    <source>
        <dbReference type="Proteomes" id="UP000292459"/>
    </source>
</evidence>
<dbReference type="CDD" id="cd06257">
    <property type="entry name" value="DnaJ"/>
    <property type="match status" value="1"/>
</dbReference>
<reference evidence="5 6" key="1">
    <citation type="submission" date="2018-11" db="EMBL/GenBank/DDBJ databases">
        <title>Whole genome sequencing of an environmental sample.</title>
        <authorList>
            <person name="Sarangi A.N."/>
            <person name="Singh D."/>
            <person name="Tripathy S."/>
        </authorList>
    </citation>
    <scope>NUCLEOTIDE SEQUENCE [LARGE SCALE GENOMIC DNA]</scope>
    <source>
        <strain evidence="5 6">Lakshadweep</strain>
    </source>
</reference>
<evidence type="ECO:0000256" key="1">
    <source>
        <dbReference type="ARBA" id="ARBA00022737"/>
    </source>
</evidence>
<dbReference type="PROSITE" id="PS50076">
    <property type="entry name" value="DNAJ_2"/>
    <property type="match status" value="1"/>
</dbReference>
<accession>A0A4Q7E6X5</accession>
<name>A0A4Q7E6X5_9CYAN</name>
<evidence type="ECO:0000313" key="5">
    <source>
        <dbReference type="EMBL" id="RZM78008.1"/>
    </source>
</evidence>
<dbReference type="SUPFAM" id="SSF46565">
    <property type="entry name" value="Chaperone J-domain"/>
    <property type="match status" value="1"/>
</dbReference>
<dbReference type="InterPro" id="IPR036869">
    <property type="entry name" value="J_dom_sf"/>
</dbReference>
<dbReference type="Gene3D" id="1.10.287.110">
    <property type="entry name" value="DnaJ domain"/>
    <property type="match status" value="1"/>
</dbReference>
<proteinExistence type="predicted"/>
<keyword evidence="1" id="KW-0677">Repeat</keyword>
<dbReference type="Pfam" id="PF00226">
    <property type="entry name" value="DnaJ"/>
    <property type="match status" value="1"/>
</dbReference>
<dbReference type="InterPro" id="IPR050817">
    <property type="entry name" value="DjlA_DnaK_co-chaperone"/>
</dbReference>
<dbReference type="Pfam" id="PF07719">
    <property type="entry name" value="TPR_2"/>
    <property type="match status" value="1"/>
</dbReference>
<dbReference type="RefSeq" id="WP_084606915.1">
    <property type="nucleotide sequence ID" value="NZ_QVFV01000003.1"/>
</dbReference>